<dbReference type="GO" id="GO:0008270">
    <property type="term" value="F:zinc ion binding"/>
    <property type="evidence" value="ECO:0007669"/>
    <property type="project" value="UniProtKB-KW"/>
</dbReference>
<dbReference type="OMA" id="CANVILI"/>
<dbReference type="InterPro" id="IPR003137">
    <property type="entry name" value="PA_domain"/>
</dbReference>
<keyword evidence="3" id="KW-0812">Transmembrane</keyword>
<dbReference type="GO" id="GO:0012505">
    <property type="term" value="C:endomembrane system"/>
    <property type="evidence" value="ECO:0007669"/>
    <property type="project" value="UniProtKB-SubCell"/>
</dbReference>
<evidence type="ECO:0000256" key="3">
    <source>
        <dbReference type="ARBA" id="ARBA00022692"/>
    </source>
</evidence>
<dbReference type="FunFam" id="3.50.30.30:FF:000020">
    <property type="entry name" value="Receptor homology region transmembrane domain-and RING domain-containing protein 2"/>
    <property type="match status" value="1"/>
</dbReference>
<dbReference type="CDD" id="cd02123">
    <property type="entry name" value="PA_C_RZF_like"/>
    <property type="match status" value="1"/>
</dbReference>
<name>A0A1S3YYE2_TOBAC</name>
<dbReference type="SUPFAM" id="SSF52025">
    <property type="entry name" value="PA domain"/>
    <property type="match status" value="1"/>
</dbReference>
<organism evidence="17 18">
    <name type="scientific">Nicotiana tabacum</name>
    <name type="common">Common tobacco</name>
    <dbReference type="NCBI Taxonomy" id="4097"/>
    <lineage>
        <taxon>Eukaryota</taxon>
        <taxon>Viridiplantae</taxon>
        <taxon>Streptophyta</taxon>
        <taxon>Embryophyta</taxon>
        <taxon>Tracheophyta</taxon>
        <taxon>Spermatophyta</taxon>
        <taxon>Magnoliopsida</taxon>
        <taxon>eudicotyledons</taxon>
        <taxon>Gunneridae</taxon>
        <taxon>Pentapetalae</taxon>
        <taxon>asterids</taxon>
        <taxon>lamiids</taxon>
        <taxon>Solanales</taxon>
        <taxon>Solanaceae</taxon>
        <taxon>Nicotianoideae</taxon>
        <taxon>Nicotianeae</taxon>
        <taxon>Nicotiana</taxon>
    </lineage>
</organism>
<dbReference type="PANTHER" id="PTHR47168:SF5">
    <property type="entry name" value="RING-TYPE DOMAIN-CONTAINING PROTEIN"/>
    <property type="match status" value="1"/>
</dbReference>
<keyword evidence="2" id="KW-0926">Vacuole</keyword>
<keyword evidence="11" id="KW-1015">Disulfide bond</keyword>
<dbReference type="PROSITE" id="PS50089">
    <property type="entry name" value="ZF_RING_2"/>
    <property type="match status" value="1"/>
</dbReference>
<dbReference type="RefSeq" id="XP_016456862.2">
    <property type="nucleotide sequence ID" value="XM_016601376.2"/>
</dbReference>
<dbReference type="Proteomes" id="UP000790787">
    <property type="component" value="Chromosome 8"/>
</dbReference>
<dbReference type="InterPro" id="IPR044744">
    <property type="entry name" value="ZNRF4/RNF13/RNF167_PA"/>
</dbReference>
<evidence type="ECO:0000256" key="9">
    <source>
        <dbReference type="ARBA" id="ARBA00022989"/>
    </source>
</evidence>
<evidence type="ECO:0000256" key="5">
    <source>
        <dbReference type="ARBA" id="ARBA00022729"/>
    </source>
</evidence>
<evidence type="ECO:0000313" key="17">
    <source>
        <dbReference type="Proteomes" id="UP000790787"/>
    </source>
</evidence>
<accession>A0A1S3YYE2</accession>
<keyword evidence="5" id="KW-0732">Signal</keyword>
<evidence type="ECO:0000256" key="14">
    <source>
        <dbReference type="ARBA" id="ARBA00046288"/>
    </source>
</evidence>
<comment type="function">
    <text evidence="13">Involved in the trafficking of vacuolar proteins. May function as a sorting receptor for protein trafficking to the protein storage vacuole (PSV).</text>
</comment>
<evidence type="ECO:0000256" key="15">
    <source>
        <dbReference type="ARBA" id="ARBA00060484"/>
    </source>
</evidence>
<dbReference type="PANTHER" id="PTHR47168">
    <property type="entry name" value="RING ZINC FINGER DOMAIN SUPERFAMILY PROTEIN-RELATED"/>
    <property type="match status" value="1"/>
</dbReference>
<dbReference type="RefSeq" id="XP_016456862.1">
    <property type="nucleotide sequence ID" value="XM_016601376.1"/>
</dbReference>
<dbReference type="GO" id="GO:0006511">
    <property type="term" value="P:ubiquitin-dependent protein catabolic process"/>
    <property type="evidence" value="ECO:0000318"/>
    <property type="project" value="GO_Central"/>
</dbReference>
<dbReference type="SMR" id="A0A1S3YYE2"/>
<dbReference type="GeneID" id="107780796"/>
<dbReference type="InterPro" id="IPR051653">
    <property type="entry name" value="E3_ligase_sorting_rcpt"/>
</dbReference>
<evidence type="ECO:0000256" key="10">
    <source>
        <dbReference type="ARBA" id="ARBA00023136"/>
    </source>
</evidence>
<dbReference type="Pfam" id="PF13639">
    <property type="entry name" value="zf-RING_2"/>
    <property type="match status" value="1"/>
</dbReference>
<keyword evidence="1" id="KW-0813">Transport</keyword>
<keyword evidence="10" id="KW-0472">Membrane</keyword>
<dbReference type="OrthoDB" id="8062037at2759"/>
<dbReference type="InterPro" id="IPR013083">
    <property type="entry name" value="Znf_RING/FYVE/PHD"/>
</dbReference>
<evidence type="ECO:0000256" key="1">
    <source>
        <dbReference type="ARBA" id="ARBA00022448"/>
    </source>
</evidence>
<evidence type="ECO:0000256" key="4">
    <source>
        <dbReference type="ARBA" id="ARBA00022723"/>
    </source>
</evidence>
<keyword evidence="9" id="KW-1133">Transmembrane helix</keyword>
<dbReference type="PaxDb" id="4097-A0A1S3YYE2"/>
<dbReference type="SMART" id="SM00184">
    <property type="entry name" value="RING"/>
    <property type="match status" value="1"/>
</dbReference>
<dbReference type="KEGG" id="nta:107780796"/>
<protein>
    <submittedName>
        <fullName evidence="18">Receptor homology region, transmembrane domain- and RING domain-containing protein 2-like</fullName>
    </submittedName>
</protein>
<gene>
    <name evidence="18" type="primary">LOC107780796</name>
</gene>
<dbReference type="GO" id="GO:0032586">
    <property type="term" value="C:protein storage vacuole membrane"/>
    <property type="evidence" value="ECO:0007669"/>
    <property type="project" value="UniProtKB-SubCell"/>
</dbReference>
<dbReference type="FunFam" id="3.30.40.10:FF:000276">
    <property type="entry name" value="Receptor homology region transmembrane domain-and RING domain-containing protein 2"/>
    <property type="match status" value="1"/>
</dbReference>
<evidence type="ECO:0000313" key="18">
    <source>
        <dbReference type="RefSeq" id="XP_016456862.2"/>
    </source>
</evidence>
<dbReference type="STRING" id="4097.A0A1S3YYE2"/>
<evidence type="ECO:0000256" key="12">
    <source>
        <dbReference type="ARBA" id="ARBA00023180"/>
    </source>
</evidence>
<reference evidence="17" key="1">
    <citation type="journal article" date="2014" name="Nat. Commun.">
        <title>The tobacco genome sequence and its comparison with those of tomato and potato.</title>
        <authorList>
            <person name="Sierro N."/>
            <person name="Battey J.N."/>
            <person name="Ouadi S."/>
            <person name="Bakaher N."/>
            <person name="Bovet L."/>
            <person name="Willig A."/>
            <person name="Goepfert S."/>
            <person name="Peitsch M.C."/>
            <person name="Ivanov N.V."/>
        </authorList>
    </citation>
    <scope>NUCLEOTIDE SEQUENCE [LARGE SCALE GENOMIC DNA]</scope>
</reference>
<dbReference type="Pfam" id="PF02225">
    <property type="entry name" value="PA"/>
    <property type="match status" value="1"/>
</dbReference>
<evidence type="ECO:0000256" key="13">
    <source>
        <dbReference type="ARBA" id="ARBA00037435"/>
    </source>
</evidence>
<evidence type="ECO:0000256" key="11">
    <source>
        <dbReference type="ARBA" id="ARBA00023157"/>
    </source>
</evidence>
<dbReference type="InterPro" id="IPR046450">
    <property type="entry name" value="PA_dom_sf"/>
</dbReference>
<evidence type="ECO:0000256" key="7">
    <source>
        <dbReference type="ARBA" id="ARBA00022833"/>
    </source>
</evidence>
<dbReference type="InterPro" id="IPR001841">
    <property type="entry name" value="Znf_RING"/>
</dbReference>
<evidence type="ECO:0000256" key="6">
    <source>
        <dbReference type="ARBA" id="ARBA00022771"/>
    </source>
</evidence>
<keyword evidence="8" id="KW-0653">Protein transport</keyword>
<proteinExistence type="predicted"/>
<dbReference type="GO" id="GO:0061630">
    <property type="term" value="F:ubiquitin protein ligase activity"/>
    <property type="evidence" value="ECO:0000318"/>
    <property type="project" value="GO_Central"/>
</dbReference>
<keyword evidence="17" id="KW-1185">Reference proteome</keyword>
<evidence type="ECO:0000256" key="16">
    <source>
        <dbReference type="PROSITE-ProRule" id="PRU00175"/>
    </source>
</evidence>
<sequence>MVSFWVFLFFSFVSLMASGALGSVILIGKNLTLSFEDIEASFAPSPKGSGKCGILYVAEPLDACSTLTNKIEPINNFTKDPFVLIIRGGCSFEDKVRKAQAAGFKAAIIYDNKYGVIIPMAGTSTGVKILALFVSKASGETLAKYAGDTDMEVWITPSLENSAWSIMATSFISLLAISAVLGMCFFVRRHHIRRERPQASRVREFHGISRRLVKAMPSLIFASVVEDNSTSVTCAICLDDYNVGDKLRVLPCRHKFHTKCVDAWLTSWRTFCPVCKRDARTSTGEPPASESTPLLSSSLLSGSSMSSLRSSLASSAVIHIGTGVSRSPSVSRSQSISSSHNQHSLWSYHQSPHFAISRSSLDLQNASSQRSRVPYLISSNSLGYPSLSPLNSRHTSACIPSPSNPSSSYIGSTSQHHNPLHHSESITSLSPFASANSLPGCES</sequence>
<reference evidence="18" key="2">
    <citation type="submission" date="2025-08" db="UniProtKB">
        <authorList>
            <consortium name="RefSeq"/>
        </authorList>
    </citation>
    <scope>IDENTIFICATION</scope>
    <source>
        <tissue evidence="18">Leaf</tissue>
    </source>
</reference>
<dbReference type="Gene3D" id="3.50.30.30">
    <property type="match status" value="1"/>
</dbReference>
<dbReference type="Gene3D" id="3.30.40.10">
    <property type="entry name" value="Zinc/RING finger domain, C3HC4 (zinc finger)"/>
    <property type="match status" value="1"/>
</dbReference>
<evidence type="ECO:0000256" key="2">
    <source>
        <dbReference type="ARBA" id="ARBA00022554"/>
    </source>
</evidence>
<keyword evidence="6 16" id="KW-0863">Zinc-finger</keyword>
<comment type="subcellular location">
    <subcellularLocation>
        <location evidence="14">Endomembrane system</location>
        <topology evidence="14">Single-pass type I membrane protein</topology>
    </subcellularLocation>
    <subcellularLocation>
        <location evidence="15">Protein storage vacuole membrane</location>
    </subcellularLocation>
</comment>
<keyword evidence="4" id="KW-0479">Metal-binding</keyword>
<dbReference type="AlphaFoldDB" id="A0A1S3YYE2"/>
<dbReference type="GO" id="GO:0005737">
    <property type="term" value="C:cytoplasm"/>
    <property type="evidence" value="ECO:0000318"/>
    <property type="project" value="GO_Central"/>
</dbReference>
<keyword evidence="12" id="KW-0325">Glycoprotein</keyword>
<keyword evidence="7" id="KW-0862">Zinc</keyword>
<evidence type="ECO:0000256" key="8">
    <source>
        <dbReference type="ARBA" id="ARBA00022927"/>
    </source>
</evidence>
<dbReference type="SUPFAM" id="SSF57850">
    <property type="entry name" value="RING/U-box"/>
    <property type="match status" value="1"/>
</dbReference>
<dbReference type="GO" id="GO:0015031">
    <property type="term" value="P:protein transport"/>
    <property type="evidence" value="ECO:0007669"/>
    <property type="project" value="UniProtKB-KW"/>
</dbReference>